<feature type="binding site" evidence="17">
    <location>
        <begin position="423"/>
        <end position="427"/>
    </location>
    <ligand>
        <name>AMP</name>
        <dbReference type="ChEBI" id="CHEBI:456215"/>
    </ligand>
</feature>
<evidence type="ECO:0000256" key="12">
    <source>
        <dbReference type="ARBA" id="ARBA00023239"/>
    </source>
</evidence>
<keyword evidence="12 17" id="KW-0456">Lyase</keyword>
<dbReference type="Pfam" id="PF01256">
    <property type="entry name" value="Carb_kinase"/>
    <property type="match status" value="1"/>
</dbReference>
<feature type="binding site" evidence="18">
    <location>
        <position position="131"/>
    </location>
    <ligand>
        <name>K(+)</name>
        <dbReference type="ChEBI" id="CHEBI:29103"/>
    </ligand>
</feature>
<comment type="catalytic activity">
    <reaction evidence="15 17 19">
        <text>(6S)-NADHX + ADP = AMP + phosphate + NADH + H(+)</text>
        <dbReference type="Rhea" id="RHEA:32223"/>
        <dbReference type="ChEBI" id="CHEBI:15378"/>
        <dbReference type="ChEBI" id="CHEBI:43474"/>
        <dbReference type="ChEBI" id="CHEBI:57945"/>
        <dbReference type="ChEBI" id="CHEBI:64074"/>
        <dbReference type="ChEBI" id="CHEBI:456215"/>
        <dbReference type="ChEBI" id="CHEBI:456216"/>
        <dbReference type="EC" id="4.2.1.136"/>
    </reaction>
</comment>
<dbReference type="PANTHER" id="PTHR12592">
    <property type="entry name" value="ATP-DEPENDENT (S)-NAD(P)H-HYDRATE DEHYDRATASE FAMILY MEMBER"/>
    <property type="match status" value="1"/>
</dbReference>
<dbReference type="Gene3D" id="3.40.50.10260">
    <property type="entry name" value="YjeF N-terminal domain"/>
    <property type="match status" value="1"/>
</dbReference>
<evidence type="ECO:0000256" key="3">
    <source>
        <dbReference type="ARBA" id="ARBA00006001"/>
    </source>
</evidence>
<evidence type="ECO:0000256" key="17">
    <source>
        <dbReference type="HAMAP-Rule" id="MF_01965"/>
    </source>
</evidence>
<feature type="binding site" evidence="17">
    <location>
        <position position="453"/>
    </location>
    <ligand>
        <name>(6S)-NADPHX</name>
        <dbReference type="ChEBI" id="CHEBI:64076"/>
    </ligand>
</feature>
<dbReference type="CDD" id="cd01171">
    <property type="entry name" value="YXKO-related"/>
    <property type="match status" value="1"/>
</dbReference>
<gene>
    <name evidence="18" type="primary">nnrE</name>
    <name evidence="17" type="synonym">nnrD</name>
    <name evidence="22" type="ORF">ENS56_11710</name>
</gene>
<dbReference type="InterPro" id="IPR004443">
    <property type="entry name" value="YjeF_N_dom"/>
</dbReference>
<evidence type="ECO:0000256" key="18">
    <source>
        <dbReference type="HAMAP-Rule" id="MF_01966"/>
    </source>
</evidence>
<dbReference type="EC" id="4.2.1.136" evidence="19"/>
<dbReference type="InterPro" id="IPR030677">
    <property type="entry name" value="Nnr"/>
</dbReference>
<evidence type="ECO:0000256" key="19">
    <source>
        <dbReference type="PIRNR" id="PIRNR017184"/>
    </source>
</evidence>
<evidence type="ECO:0000259" key="20">
    <source>
        <dbReference type="PROSITE" id="PS51383"/>
    </source>
</evidence>
<comment type="catalytic activity">
    <reaction evidence="16 17 19">
        <text>(6S)-NADPHX + ADP = AMP + phosphate + NADPH + H(+)</text>
        <dbReference type="Rhea" id="RHEA:32235"/>
        <dbReference type="ChEBI" id="CHEBI:15378"/>
        <dbReference type="ChEBI" id="CHEBI:43474"/>
        <dbReference type="ChEBI" id="CHEBI:57783"/>
        <dbReference type="ChEBI" id="CHEBI:64076"/>
        <dbReference type="ChEBI" id="CHEBI:456215"/>
        <dbReference type="ChEBI" id="CHEBI:456216"/>
        <dbReference type="EC" id="4.2.1.136"/>
    </reaction>
</comment>
<evidence type="ECO:0000256" key="8">
    <source>
        <dbReference type="ARBA" id="ARBA00022857"/>
    </source>
</evidence>
<keyword evidence="13" id="KW-0511">Multifunctional enzyme</keyword>
<dbReference type="PANTHER" id="PTHR12592:SF0">
    <property type="entry name" value="ATP-DEPENDENT (S)-NAD(P)H-HYDRATE DEHYDRATASE"/>
    <property type="match status" value="1"/>
</dbReference>
<dbReference type="GO" id="GO:0046496">
    <property type="term" value="P:nicotinamide nucleotide metabolic process"/>
    <property type="evidence" value="ECO:0007669"/>
    <property type="project" value="UniProtKB-UniRule"/>
</dbReference>
<feature type="binding site" evidence="18">
    <location>
        <begin position="58"/>
        <end position="62"/>
    </location>
    <ligand>
        <name>(6S)-NADPHX</name>
        <dbReference type="ChEBI" id="CHEBI:64076"/>
    </ligand>
</feature>
<keyword evidence="7 17" id="KW-0067">ATP-binding</keyword>
<feature type="binding site" evidence="18">
    <location>
        <position position="167"/>
    </location>
    <ligand>
        <name>K(+)</name>
        <dbReference type="ChEBI" id="CHEBI:29103"/>
    </ligand>
</feature>
<keyword evidence="5 18" id="KW-0479">Metal-binding</keyword>
<evidence type="ECO:0000256" key="7">
    <source>
        <dbReference type="ARBA" id="ARBA00022840"/>
    </source>
</evidence>
<evidence type="ECO:0000256" key="1">
    <source>
        <dbReference type="ARBA" id="ARBA00000013"/>
    </source>
</evidence>
<keyword evidence="9 18" id="KW-0630">Potassium</keyword>
<feature type="binding site" evidence="17">
    <location>
        <position position="452"/>
    </location>
    <ligand>
        <name>AMP</name>
        <dbReference type="ChEBI" id="CHEBI:456215"/>
    </ligand>
</feature>
<accession>A0A832DL60</accession>
<evidence type="ECO:0000256" key="11">
    <source>
        <dbReference type="ARBA" id="ARBA00023235"/>
    </source>
</evidence>
<feature type="domain" description="YjeF N-terminal" evidence="21">
    <location>
        <begin position="10"/>
        <end position="220"/>
    </location>
</feature>
<dbReference type="HAMAP" id="MF_01965">
    <property type="entry name" value="NADHX_dehydratase"/>
    <property type="match status" value="1"/>
</dbReference>
<organism evidence="22">
    <name type="scientific">Ignavibacterium album</name>
    <dbReference type="NCBI Taxonomy" id="591197"/>
    <lineage>
        <taxon>Bacteria</taxon>
        <taxon>Pseudomonadati</taxon>
        <taxon>Ignavibacteriota</taxon>
        <taxon>Ignavibacteria</taxon>
        <taxon>Ignavibacteriales</taxon>
        <taxon>Ignavibacteriaceae</taxon>
        <taxon>Ignavibacterium</taxon>
    </lineage>
</organism>
<comment type="catalytic activity">
    <reaction evidence="2 18 19">
        <text>(6R)-NADPHX = (6S)-NADPHX</text>
        <dbReference type="Rhea" id="RHEA:32227"/>
        <dbReference type="ChEBI" id="CHEBI:64076"/>
        <dbReference type="ChEBI" id="CHEBI:64077"/>
        <dbReference type="EC" id="5.1.99.6"/>
    </reaction>
</comment>
<evidence type="ECO:0000256" key="5">
    <source>
        <dbReference type="ARBA" id="ARBA00022723"/>
    </source>
</evidence>
<protein>
    <recommendedName>
        <fullName evidence="19">Bifunctional NAD(P)H-hydrate repair enzyme</fullName>
    </recommendedName>
    <alternativeName>
        <fullName evidence="19">Nicotinamide nucleotide repair protein</fullName>
    </alternativeName>
    <domain>
        <recommendedName>
            <fullName evidence="19">ADP-dependent (S)-NAD(P)H-hydrate dehydratase</fullName>
            <ecNumber evidence="19">4.2.1.136</ecNumber>
        </recommendedName>
        <alternativeName>
            <fullName evidence="19">ADP-dependent NAD(P)HX dehydratase</fullName>
        </alternativeName>
    </domain>
    <domain>
        <recommendedName>
            <fullName evidence="19">NAD(P)H-hydrate epimerase</fullName>
            <ecNumber evidence="19">5.1.99.6</ecNumber>
        </recommendedName>
    </domain>
</protein>
<dbReference type="AlphaFoldDB" id="A0A832DL60"/>
<feature type="binding site" evidence="17">
    <location>
        <position position="386"/>
    </location>
    <ligand>
        <name>(6S)-NADPHX</name>
        <dbReference type="ChEBI" id="CHEBI:64076"/>
    </ligand>
</feature>
<sequence length="519" mass="56680">MIPLYSNSQIRALDSFAINKLQVPGIVLMENAALGIAEIILSRFPEISSVGIVCGRGNNGGDGFAVARQLSNKGIDAQVIYLGDPLSMSDDCRTNFEICSNLIKLRKNLKLTQFSGIKQIKLIQNSDLIIDAILGSGFSGELKEPIASIINELNKFKTVKVALDVPTGLNADTGNGNIIFNSDLTITLGEFKKGLFVNKGYEFCGEIVLREIGVGLDYFDNVFTDTFLIEPEDAYQFLPKRNKRINKYSAGKVLTIAGSYQYPGAAILSAGSVLYSGAGASVLAIPKSVKKFILKKFTELVTQSYGDEQSNYLTPDDYKNLEQKIKWADVVALGPGIGREEDTQKFVHQFLKKKDFNFAVIDADALFALRDILAKTDLRKCILTPHYGEFCTLTSLSLEELDKDILTIGKDFAQKYKTTLVLKGAPTITFSADGNCFINSTGNNGLAKFGSGDVLTGMIAGFYSQIKNSTDAALLAVYLHGLTADLLLNKKTEFGIVASELMKNIPASINFIKRSFEKN</sequence>
<dbReference type="Pfam" id="PF03853">
    <property type="entry name" value="YjeF_N"/>
    <property type="match status" value="1"/>
</dbReference>
<evidence type="ECO:0000256" key="15">
    <source>
        <dbReference type="ARBA" id="ARBA00048238"/>
    </source>
</evidence>
<comment type="cofactor">
    <cofactor evidence="18 19">
        <name>K(+)</name>
        <dbReference type="ChEBI" id="CHEBI:29103"/>
    </cofactor>
    <text evidence="18 19">Binds 1 potassium ion per subunit.</text>
</comment>
<name>A0A832DL60_9BACT</name>
<feature type="binding site" evidence="18">
    <location>
        <position position="164"/>
    </location>
    <ligand>
        <name>(6S)-NADPHX</name>
        <dbReference type="ChEBI" id="CHEBI:64076"/>
    </ligand>
</feature>
<comment type="caution">
    <text evidence="18">Lacks conserved residue(s) required for the propagation of feature annotation.</text>
</comment>
<dbReference type="HAMAP" id="MF_01966">
    <property type="entry name" value="NADHX_epimerase"/>
    <property type="match status" value="1"/>
</dbReference>
<dbReference type="GO" id="GO:0052855">
    <property type="term" value="F:ADP-dependent NAD(P)H-hydrate dehydratase activity"/>
    <property type="evidence" value="ECO:0007669"/>
    <property type="project" value="UniProtKB-UniRule"/>
</dbReference>
<evidence type="ECO:0000256" key="14">
    <source>
        <dbReference type="ARBA" id="ARBA00025153"/>
    </source>
</evidence>
<feature type="binding site" evidence="17">
    <location>
        <position position="265"/>
    </location>
    <ligand>
        <name>(6S)-NADPHX</name>
        <dbReference type="ChEBI" id="CHEBI:64076"/>
    </ligand>
</feature>
<comment type="subunit">
    <text evidence="17">Homotetramer.</text>
</comment>
<feature type="binding site" evidence="18">
    <location>
        <begin position="135"/>
        <end position="141"/>
    </location>
    <ligand>
        <name>(6S)-NADPHX</name>
        <dbReference type="ChEBI" id="CHEBI:64076"/>
    </ligand>
</feature>
<dbReference type="GO" id="GO:0110051">
    <property type="term" value="P:metabolite repair"/>
    <property type="evidence" value="ECO:0007669"/>
    <property type="project" value="TreeGrafter"/>
</dbReference>
<dbReference type="PROSITE" id="PS51385">
    <property type="entry name" value="YJEF_N"/>
    <property type="match status" value="1"/>
</dbReference>
<evidence type="ECO:0000256" key="2">
    <source>
        <dbReference type="ARBA" id="ARBA00000909"/>
    </source>
</evidence>
<comment type="similarity">
    <text evidence="3 19">In the N-terminal section; belongs to the NnrE/AIBP family.</text>
</comment>
<evidence type="ECO:0000259" key="21">
    <source>
        <dbReference type="PROSITE" id="PS51385"/>
    </source>
</evidence>
<feature type="binding site" evidence="17">
    <location>
        <position position="336"/>
    </location>
    <ligand>
        <name>(6S)-NADPHX</name>
        <dbReference type="ChEBI" id="CHEBI:64076"/>
    </ligand>
</feature>
<comment type="similarity">
    <text evidence="4 19">In the C-terminal section; belongs to the NnrD/CARKD family.</text>
</comment>
<evidence type="ECO:0000256" key="6">
    <source>
        <dbReference type="ARBA" id="ARBA00022741"/>
    </source>
</evidence>
<evidence type="ECO:0000256" key="10">
    <source>
        <dbReference type="ARBA" id="ARBA00023027"/>
    </source>
</evidence>
<keyword evidence="10 17" id="KW-0520">NAD</keyword>
<reference evidence="22" key="1">
    <citation type="journal article" date="2020" name="mSystems">
        <title>Genome- and Community-Level Interaction Insights into Carbon Utilization and Element Cycling Functions of Hydrothermarchaeota in Hydrothermal Sediment.</title>
        <authorList>
            <person name="Zhou Z."/>
            <person name="Liu Y."/>
            <person name="Xu W."/>
            <person name="Pan J."/>
            <person name="Luo Z.H."/>
            <person name="Li M."/>
        </authorList>
    </citation>
    <scope>NUCLEOTIDE SEQUENCE [LARGE SCALE GENOMIC DNA]</scope>
    <source>
        <strain evidence="22">SpSt-500</strain>
    </source>
</reference>
<dbReference type="GO" id="GO:0005524">
    <property type="term" value="F:ATP binding"/>
    <property type="evidence" value="ECO:0007669"/>
    <property type="project" value="UniProtKB-UniRule"/>
</dbReference>
<keyword evidence="11 18" id="KW-0413">Isomerase</keyword>
<comment type="cofactor">
    <cofactor evidence="17">
        <name>Mg(2+)</name>
        <dbReference type="ChEBI" id="CHEBI:18420"/>
    </cofactor>
</comment>
<dbReference type="EMBL" id="DSVI01000019">
    <property type="protein sequence ID" value="HGT48695.1"/>
    <property type="molecule type" value="Genomic_DNA"/>
</dbReference>
<dbReference type="EC" id="5.1.99.6" evidence="19"/>
<dbReference type="GO" id="GO:0046872">
    <property type="term" value="F:metal ion binding"/>
    <property type="evidence" value="ECO:0007669"/>
    <property type="project" value="UniProtKB-UniRule"/>
</dbReference>
<feature type="domain" description="YjeF C-terminal" evidence="20">
    <location>
        <begin position="230"/>
        <end position="512"/>
    </location>
</feature>
<dbReference type="PIRSF" id="PIRSF017184">
    <property type="entry name" value="Nnr"/>
    <property type="match status" value="1"/>
</dbReference>
<comment type="function">
    <text evidence="18">Catalyzes the epimerization of the S- and R-forms of NAD(P)HX, a damaged form of NAD(P)H that is a result of enzymatic or heat-dependent hydration. This is a prerequisite for the S-specific NAD(P)H-hydrate dehydratase to allow the repair of both epimers of NAD(P)HX.</text>
</comment>
<comment type="similarity">
    <text evidence="17">Belongs to the NnrD/CARKD family.</text>
</comment>
<evidence type="ECO:0000313" key="22">
    <source>
        <dbReference type="EMBL" id="HGT48695.1"/>
    </source>
</evidence>
<comment type="function">
    <text evidence="17">Catalyzes the dehydration of the S-form of NAD(P)HX at the expense of ADP, which is converted to AMP. Together with NAD(P)HX epimerase, which catalyzes the epimerization of the S- and R-forms, the enzyme allows the repair of both epimers of NAD(P)HX, a damaged form of NAD(P)H that is a result of enzymatic or heat-dependent hydration.</text>
</comment>
<dbReference type="PROSITE" id="PS51383">
    <property type="entry name" value="YJEF_C_3"/>
    <property type="match status" value="1"/>
</dbReference>
<feature type="binding site" evidence="18">
    <location>
        <position position="59"/>
    </location>
    <ligand>
        <name>K(+)</name>
        <dbReference type="ChEBI" id="CHEBI:29103"/>
    </ligand>
</feature>
<dbReference type="SUPFAM" id="SSF53613">
    <property type="entry name" value="Ribokinase-like"/>
    <property type="match status" value="1"/>
</dbReference>
<evidence type="ECO:0000256" key="16">
    <source>
        <dbReference type="ARBA" id="ARBA00049209"/>
    </source>
</evidence>
<comment type="catalytic activity">
    <reaction evidence="1 18 19">
        <text>(6R)-NADHX = (6S)-NADHX</text>
        <dbReference type="Rhea" id="RHEA:32215"/>
        <dbReference type="ChEBI" id="CHEBI:64074"/>
        <dbReference type="ChEBI" id="CHEBI:64075"/>
        <dbReference type="EC" id="5.1.99.6"/>
    </reaction>
</comment>
<keyword evidence="8 17" id="KW-0521">NADP</keyword>
<proteinExistence type="inferred from homology"/>
<dbReference type="SUPFAM" id="SSF64153">
    <property type="entry name" value="YjeF N-terminal domain-like"/>
    <property type="match status" value="1"/>
</dbReference>
<dbReference type="InterPro" id="IPR029056">
    <property type="entry name" value="Ribokinase-like"/>
</dbReference>
<dbReference type="InterPro" id="IPR000631">
    <property type="entry name" value="CARKD"/>
</dbReference>
<comment type="function">
    <text evidence="14 19">Bifunctional enzyme that catalyzes the epimerization of the S- and R-forms of NAD(P)HX and the dehydration of the S-form of NAD(P)HX at the expense of ADP, which is converted to AMP. This allows the repair of both epimers of NAD(P)HX, a damaged form of NAD(P)H that is a result of enzymatic or heat-dependent hydration.</text>
</comment>
<dbReference type="NCBIfam" id="TIGR00196">
    <property type="entry name" value="yjeF_cterm"/>
    <property type="match status" value="1"/>
</dbReference>
<dbReference type="InterPro" id="IPR036652">
    <property type="entry name" value="YjeF_N_dom_sf"/>
</dbReference>
<comment type="caution">
    <text evidence="22">The sequence shown here is derived from an EMBL/GenBank/DDBJ whole genome shotgun (WGS) entry which is preliminary data.</text>
</comment>
<dbReference type="GO" id="GO:0052856">
    <property type="term" value="F:NAD(P)HX epimerase activity"/>
    <property type="evidence" value="ECO:0007669"/>
    <property type="project" value="UniProtKB-UniRule"/>
</dbReference>
<evidence type="ECO:0000256" key="9">
    <source>
        <dbReference type="ARBA" id="ARBA00022958"/>
    </source>
</evidence>
<evidence type="ECO:0000256" key="13">
    <source>
        <dbReference type="ARBA" id="ARBA00023268"/>
    </source>
</evidence>
<comment type="similarity">
    <text evidence="18">Belongs to the NnrE/AIBP family.</text>
</comment>
<keyword evidence="6 17" id="KW-0547">Nucleotide-binding</keyword>
<dbReference type="Gene3D" id="3.40.1190.20">
    <property type="match status" value="1"/>
</dbReference>
<dbReference type="NCBIfam" id="TIGR00197">
    <property type="entry name" value="yjeF_nterm"/>
    <property type="match status" value="1"/>
</dbReference>
<evidence type="ECO:0000256" key="4">
    <source>
        <dbReference type="ARBA" id="ARBA00009524"/>
    </source>
</evidence>